<dbReference type="EMBL" id="AP018316">
    <property type="protein sequence ID" value="BAZ86151.1"/>
    <property type="molecule type" value="Genomic_DNA"/>
</dbReference>
<dbReference type="AlphaFoldDB" id="A0A1Z4V3P1"/>
<organism evidence="1 2">
    <name type="scientific">Dolichospermum compactum NIES-806</name>
    <dbReference type="NCBI Taxonomy" id="1973481"/>
    <lineage>
        <taxon>Bacteria</taxon>
        <taxon>Bacillati</taxon>
        <taxon>Cyanobacteriota</taxon>
        <taxon>Cyanophyceae</taxon>
        <taxon>Nostocales</taxon>
        <taxon>Aphanizomenonaceae</taxon>
        <taxon>Dolichospermum</taxon>
        <taxon>Dolichospermum compactum</taxon>
    </lineage>
</organism>
<proteinExistence type="predicted"/>
<keyword evidence="2" id="KW-1185">Reference proteome</keyword>
<protein>
    <submittedName>
        <fullName evidence="1">Uncharacterized protein</fullName>
    </submittedName>
</protein>
<sequence>MITSIGLENKARNPDPVKVVPIFILLISQTLDRIGQHHEDKET</sequence>
<reference evidence="1 2" key="1">
    <citation type="submission" date="2017-06" db="EMBL/GenBank/DDBJ databases">
        <title>Genome sequencing of cyanobaciteial culture collection at National Institute for Environmental Studies (NIES).</title>
        <authorList>
            <person name="Hirose Y."/>
            <person name="Shimura Y."/>
            <person name="Fujisawa T."/>
            <person name="Nakamura Y."/>
            <person name="Kawachi M."/>
        </authorList>
    </citation>
    <scope>NUCLEOTIDE SEQUENCE [LARGE SCALE GENOMIC DNA]</scope>
    <source>
        <strain evidence="1 2">NIES-806</strain>
    </source>
</reference>
<name>A0A1Z4V3P1_9CYAN</name>
<evidence type="ECO:0000313" key="1">
    <source>
        <dbReference type="EMBL" id="BAZ86151.1"/>
    </source>
</evidence>
<gene>
    <name evidence="1" type="ORF">NIES806_23610</name>
</gene>
<evidence type="ECO:0000313" key="2">
    <source>
        <dbReference type="Proteomes" id="UP000218702"/>
    </source>
</evidence>
<dbReference type="Proteomes" id="UP000218702">
    <property type="component" value="Chromosome"/>
</dbReference>
<dbReference type="KEGG" id="dcm:NIES806_23610"/>
<accession>A0A1Z4V3P1</accession>